<comment type="caution">
    <text evidence="1">The sequence shown here is derived from an EMBL/GenBank/DDBJ whole genome shotgun (WGS) entry which is preliminary data.</text>
</comment>
<sequence>MIDHRLEELWPQLTPSAREIMIKVAELLVGGHSGTLEMHCLKGGVRMLREGGWREYRPGEDPSNPSK</sequence>
<protein>
    <submittedName>
        <fullName evidence="1">Uncharacterized protein</fullName>
    </submittedName>
</protein>
<dbReference type="EMBL" id="LAZR01022623">
    <property type="protein sequence ID" value="KKL81234.1"/>
    <property type="molecule type" value="Genomic_DNA"/>
</dbReference>
<name>A0A0F9F470_9ZZZZ</name>
<accession>A0A0F9F470</accession>
<proteinExistence type="predicted"/>
<organism evidence="1">
    <name type="scientific">marine sediment metagenome</name>
    <dbReference type="NCBI Taxonomy" id="412755"/>
    <lineage>
        <taxon>unclassified sequences</taxon>
        <taxon>metagenomes</taxon>
        <taxon>ecological metagenomes</taxon>
    </lineage>
</organism>
<gene>
    <name evidence="1" type="ORF">LCGC14_1996810</name>
</gene>
<reference evidence="1" key="1">
    <citation type="journal article" date="2015" name="Nature">
        <title>Complex archaea that bridge the gap between prokaryotes and eukaryotes.</title>
        <authorList>
            <person name="Spang A."/>
            <person name="Saw J.H."/>
            <person name="Jorgensen S.L."/>
            <person name="Zaremba-Niedzwiedzka K."/>
            <person name="Martijn J."/>
            <person name="Lind A.E."/>
            <person name="van Eijk R."/>
            <person name="Schleper C."/>
            <person name="Guy L."/>
            <person name="Ettema T.J."/>
        </authorList>
    </citation>
    <scope>NUCLEOTIDE SEQUENCE</scope>
</reference>
<dbReference type="AlphaFoldDB" id="A0A0F9F470"/>
<evidence type="ECO:0000313" key="1">
    <source>
        <dbReference type="EMBL" id="KKL81234.1"/>
    </source>
</evidence>